<name>A0ABR9J856_9MICC</name>
<dbReference type="RefSeq" id="WP_192591833.1">
    <property type="nucleotide sequence ID" value="NZ_JADBEE010000001.1"/>
</dbReference>
<dbReference type="InterPro" id="IPR012925">
    <property type="entry name" value="TipAS_dom"/>
</dbReference>
<dbReference type="PANTHER" id="PTHR30204">
    <property type="entry name" value="REDOX-CYCLING DRUG-SENSING TRANSCRIPTIONAL ACTIVATOR SOXR"/>
    <property type="match status" value="1"/>
</dbReference>
<accession>A0ABR9J856</accession>
<organism evidence="6 7">
    <name type="scientific">Nesterenkonia halotolerans</name>
    <dbReference type="NCBI Taxonomy" id="225325"/>
    <lineage>
        <taxon>Bacteria</taxon>
        <taxon>Bacillati</taxon>
        <taxon>Actinomycetota</taxon>
        <taxon>Actinomycetes</taxon>
        <taxon>Micrococcales</taxon>
        <taxon>Micrococcaceae</taxon>
        <taxon>Nesterenkonia</taxon>
    </lineage>
</organism>
<keyword evidence="2 6" id="KW-0238">DNA-binding</keyword>
<dbReference type="SUPFAM" id="SSF89082">
    <property type="entry name" value="Antibiotic binding domain of TipA-like multidrug resistance regulators"/>
    <property type="match status" value="1"/>
</dbReference>
<evidence type="ECO:0000313" key="7">
    <source>
        <dbReference type="Proteomes" id="UP000636579"/>
    </source>
</evidence>
<dbReference type="SUPFAM" id="SSF46955">
    <property type="entry name" value="Putative DNA-binding domain"/>
    <property type="match status" value="1"/>
</dbReference>
<dbReference type="InterPro" id="IPR000551">
    <property type="entry name" value="MerR-type_HTH_dom"/>
</dbReference>
<dbReference type="Gene3D" id="1.10.490.50">
    <property type="entry name" value="Antibiotic binding domain of TipA-like multidrug resistance regulators"/>
    <property type="match status" value="1"/>
</dbReference>
<keyword evidence="4" id="KW-0804">Transcription</keyword>
<dbReference type="EMBL" id="JADBEE010000001">
    <property type="protein sequence ID" value="MBE1515177.1"/>
    <property type="molecule type" value="Genomic_DNA"/>
</dbReference>
<dbReference type="InterPro" id="IPR036244">
    <property type="entry name" value="TipA-like_antibiotic-bd"/>
</dbReference>
<keyword evidence="3" id="KW-0010">Activator</keyword>
<dbReference type="InterPro" id="IPR047057">
    <property type="entry name" value="MerR_fam"/>
</dbReference>
<evidence type="ECO:0000259" key="5">
    <source>
        <dbReference type="PROSITE" id="PS50937"/>
    </source>
</evidence>
<dbReference type="CDD" id="cd01106">
    <property type="entry name" value="HTH_TipAL-Mta"/>
    <property type="match status" value="1"/>
</dbReference>
<dbReference type="SMART" id="SM00422">
    <property type="entry name" value="HTH_MERR"/>
    <property type="match status" value="1"/>
</dbReference>
<dbReference type="Pfam" id="PF07739">
    <property type="entry name" value="TipAS"/>
    <property type="match status" value="1"/>
</dbReference>
<dbReference type="GO" id="GO:0003677">
    <property type="term" value="F:DNA binding"/>
    <property type="evidence" value="ECO:0007669"/>
    <property type="project" value="UniProtKB-KW"/>
</dbReference>
<keyword evidence="1" id="KW-0805">Transcription regulation</keyword>
<sequence>MEWTVKQLAERAGISGRTLRHYHHIGLLEPDRIGPNGYRYYGPDAVGRLQRILLLRDTGMALPEIAAALGVTETPDAEVLALRAHLQQLAADRQTLDRRIEAVEHTLAMRKQGLEPRMDVMLQGFNDRYESEVVARWGREAFDASNQWWHSKSIQQQREWKADTQALLERWRELQEQGYRPDSSIAQDQASVHMAWFASIPGTPVHAGDAENSAAMVRGMAGQYETDPGFHKSFGSKAAAQFAANALRNHVENLPRRRSDQSA</sequence>
<dbReference type="Proteomes" id="UP000636579">
    <property type="component" value="Unassembled WGS sequence"/>
</dbReference>
<dbReference type="PANTHER" id="PTHR30204:SF90">
    <property type="entry name" value="HTH-TYPE TRANSCRIPTIONAL ACTIVATOR MTA"/>
    <property type="match status" value="1"/>
</dbReference>
<dbReference type="InterPro" id="IPR009061">
    <property type="entry name" value="DNA-bd_dom_put_sf"/>
</dbReference>
<comment type="caution">
    <text evidence="6">The sequence shown here is derived from an EMBL/GenBank/DDBJ whole genome shotgun (WGS) entry which is preliminary data.</text>
</comment>
<evidence type="ECO:0000313" key="6">
    <source>
        <dbReference type="EMBL" id="MBE1515177.1"/>
    </source>
</evidence>
<dbReference type="Pfam" id="PF13411">
    <property type="entry name" value="MerR_1"/>
    <property type="match status" value="1"/>
</dbReference>
<dbReference type="PRINTS" id="PR00040">
    <property type="entry name" value="HTHMERR"/>
</dbReference>
<evidence type="ECO:0000256" key="1">
    <source>
        <dbReference type="ARBA" id="ARBA00023015"/>
    </source>
</evidence>
<feature type="domain" description="HTH merR-type" evidence="5">
    <location>
        <begin position="1"/>
        <end position="71"/>
    </location>
</feature>
<evidence type="ECO:0000256" key="4">
    <source>
        <dbReference type="ARBA" id="ARBA00023163"/>
    </source>
</evidence>
<protein>
    <submittedName>
        <fullName evidence="6">DNA-binding transcriptional MerR regulator</fullName>
    </submittedName>
</protein>
<dbReference type="PROSITE" id="PS50937">
    <property type="entry name" value="HTH_MERR_2"/>
    <property type="match status" value="1"/>
</dbReference>
<proteinExistence type="predicted"/>
<evidence type="ECO:0000256" key="3">
    <source>
        <dbReference type="ARBA" id="ARBA00023159"/>
    </source>
</evidence>
<keyword evidence="7" id="KW-1185">Reference proteome</keyword>
<dbReference type="Gene3D" id="1.10.1660.10">
    <property type="match status" value="1"/>
</dbReference>
<gene>
    <name evidence="6" type="ORF">H4W26_001932</name>
</gene>
<evidence type="ECO:0000256" key="2">
    <source>
        <dbReference type="ARBA" id="ARBA00023125"/>
    </source>
</evidence>
<reference evidence="6 7" key="1">
    <citation type="submission" date="2020-10" db="EMBL/GenBank/DDBJ databases">
        <title>Sequencing the genomes of 1000 actinobacteria strains.</title>
        <authorList>
            <person name="Klenk H.-P."/>
        </authorList>
    </citation>
    <scope>NUCLEOTIDE SEQUENCE [LARGE SCALE GENOMIC DNA]</scope>
    <source>
        <strain evidence="6 7">DSM 15474</strain>
    </source>
</reference>